<dbReference type="GO" id="GO:0016747">
    <property type="term" value="F:acyltransferase activity, transferring groups other than amino-acyl groups"/>
    <property type="evidence" value="ECO:0007669"/>
    <property type="project" value="InterPro"/>
</dbReference>
<dbReference type="InterPro" id="IPR000182">
    <property type="entry name" value="GNAT_dom"/>
</dbReference>
<dbReference type="Gene3D" id="3.40.630.30">
    <property type="match status" value="1"/>
</dbReference>
<dbReference type="AlphaFoldDB" id="A0A7W5CC83"/>
<evidence type="ECO:0000259" key="1">
    <source>
        <dbReference type="PROSITE" id="PS51186"/>
    </source>
</evidence>
<protein>
    <submittedName>
        <fullName evidence="2">GNAT superfamily N-acetyltransferase</fullName>
    </submittedName>
</protein>
<keyword evidence="2" id="KW-0808">Transferase</keyword>
<reference evidence="2 3" key="1">
    <citation type="submission" date="2020-08" db="EMBL/GenBank/DDBJ databases">
        <title>Genomic Encyclopedia of Type Strains, Phase III (KMG-III): the genomes of soil and plant-associated and newly described type strains.</title>
        <authorList>
            <person name="Whitman W."/>
        </authorList>
    </citation>
    <scope>NUCLEOTIDE SEQUENCE [LARGE SCALE GENOMIC DNA]</scope>
    <source>
        <strain evidence="2 3">CECT 8234</strain>
    </source>
</reference>
<evidence type="ECO:0000313" key="2">
    <source>
        <dbReference type="EMBL" id="MBB3155046.1"/>
    </source>
</evidence>
<dbReference type="InterPro" id="IPR016181">
    <property type="entry name" value="Acyl_CoA_acyltransferase"/>
</dbReference>
<evidence type="ECO:0000313" key="3">
    <source>
        <dbReference type="Proteomes" id="UP000518605"/>
    </source>
</evidence>
<dbReference type="Proteomes" id="UP000518605">
    <property type="component" value="Unassembled WGS sequence"/>
</dbReference>
<organism evidence="2 3">
    <name type="scientific">Paenibacillus endophyticus</name>
    <dbReference type="NCBI Taxonomy" id="1294268"/>
    <lineage>
        <taxon>Bacteria</taxon>
        <taxon>Bacillati</taxon>
        <taxon>Bacillota</taxon>
        <taxon>Bacilli</taxon>
        <taxon>Bacillales</taxon>
        <taxon>Paenibacillaceae</taxon>
        <taxon>Paenibacillus</taxon>
    </lineage>
</organism>
<dbReference type="CDD" id="cd04301">
    <property type="entry name" value="NAT_SF"/>
    <property type="match status" value="1"/>
</dbReference>
<dbReference type="RefSeq" id="WP_221226471.1">
    <property type="nucleotide sequence ID" value="NZ_JACHXW010000021.1"/>
</dbReference>
<name>A0A7W5CC83_9BACL</name>
<sequence>MNHSIEVRRMAESDVDLVFRVFAEHHIKKPKDYILRCWEQNVAGERISLLAFYQGQFTGSLHLLATSDYPYFAENGIPEINDFNVIPPFRKLGIGNELMEAIEKIAFEKYGKVGIGVGLYRSYGNAQRLYAKRGYIPDGRGLMYQQLPVTPGAIVCADDDLNLFFMKVKPND</sequence>
<accession>A0A7W5CC83</accession>
<dbReference type="Pfam" id="PF00583">
    <property type="entry name" value="Acetyltransf_1"/>
    <property type="match status" value="1"/>
</dbReference>
<dbReference type="PROSITE" id="PS51186">
    <property type="entry name" value="GNAT"/>
    <property type="match status" value="1"/>
</dbReference>
<comment type="caution">
    <text evidence="2">The sequence shown here is derived from an EMBL/GenBank/DDBJ whole genome shotgun (WGS) entry which is preliminary data.</text>
</comment>
<dbReference type="EMBL" id="JACHXW010000021">
    <property type="protein sequence ID" value="MBB3155046.1"/>
    <property type="molecule type" value="Genomic_DNA"/>
</dbReference>
<gene>
    <name evidence="2" type="ORF">FHS16_005153</name>
</gene>
<proteinExistence type="predicted"/>
<dbReference type="SUPFAM" id="SSF55729">
    <property type="entry name" value="Acyl-CoA N-acyltransferases (Nat)"/>
    <property type="match status" value="1"/>
</dbReference>
<keyword evidence="3" id="KW-1185">Reference proteome</keyword>
<feature type="domain" description="N-acetyltransferase" evidence="1">
    <location>
        <begin position="5"/>
        <end position="148"/>
    </location>
</feature>